<evidence type="ECO:0000313" key="1">
    <source>
        <dbReference type="EMBL" id="GGB34713.1"/>
    </source>
</evidence>
<accession>A0A916WW58</accession>
<comment type="caution">
    <text evidence="1">The sequence shown here is derived from an EMBL/GenBank/DDBJ whole genome shotgun (WGS) entry which is preliminary data.</text>
</comment>
<dbReference type="EMBL" id="BMGC01000015">
    <property type="protein sequence ID" value="GGB34713.1"/>
    <property type="molecule type" value="Genomic_DNA"/>
</dbReference>
<proteinExistence type="predicted"/>
<organism evidence="1 2">
    <name type="scientific">Gordonia jinhuaensis</name>
    <dbReference type="NCBI Taxonomy" id="1517702"/>
    <lineage>
        <taxon>Bacteria</taxon>
        <taxon>Bacillati</taxon>
        <taxon>Actinomycetota</taxon>
        <taxon>Actinomycetes</taxon>
        <taxon>Mycobacteriales</taxon>
        <taxon>Gordoniaceae</taxon>
        <taxon>Gordonia</taxon>
    </lineage>
</organism>
<name>A0A916WW58_9ACTN</name>
<dbReference type="AlphaFoldDB" id="A0A916WW58"/>
<reference evidence="1" key="1">
    <citation type="journal article" date="2014" name="Int. J. Syst. Evol. Microbiol.">
        <title>Complete genome sequence of Corynebacterium casei LMG S-19264T (=DSM 44701T), isolated from a smear-ripened cheese.</title>
        <authorList>
            <consortium name="US DOE Joint Genome Institute (JGI-PGF)"/>
            <person name="Walter F."/>
            <person name="Albersmeier A."/>
            <person name="Kalinowski J."/>
            <person name="Ruckert C."/>
        </authorList>
    </citation>
    <scope>NUCLEOTIDE SEQUENCE</scope>
    <source>
        <strain evidence="1">CGMCC 1.12827</strain>
    </source>
</reference>
<sequence>MLLPSGAQIAPIATHRADPVDTGVVAPRGSGTYNAIRRSPEGIHAAVRATAYRHTSSRQLHVIPRVGVLRVHFDVVDQK</sequence>
<reference evidence="1" key="2">
    <citation type="submission" date="2020-09" db="EMBL/GenBank/DDBJ databases">
        <authorList>
            <person name="Sun Q."/>
            <person name="Zhou Y."/>
        </authorList>
    </citation>
    <scope>NUCLEOTIDE SEQUENCE</scope>
    <source>
        <strain evidence="1">CGMCC 1.12827</strain>
    </source>
</reference>
<gene>
    <name evidence="1" type="ORF">GCM10011489_23500</name>
</gene>
<protein>
    <submittedName>
        <fullName evidence="1">Uncharacterized protein</fullName>
    </submittedName>
</protein>
<dbReference type="Proteomes" id="UP000621454">
    <property type="component" value="Unassembled WGS sequence"/>
</dbReference>
<evidence type="ECO:0000313" key="2">
    <source>
        <dbReference type="Proteomes" id="UP000621454"/>
    </source>
</evidence>
<keyword evidence="2" id="KW-1185">Reference proteome</keyword>